<name>A0A6V6Y4U1_9FIRM</name>
<evidence type="ECO:0000313" key="1">
    <source>
        <dbReference type="EMBL" id="CAC9932127.1"/>
    </source>
</evidence>
<evidence type="ECO:0000313" key="2">
    <source>
        <dbReference type="Proteomes" id="UP000586454"/>
    </source>
</evidence>
<accession>A0A6V6Y4U1</accession>
<dbReference type="Proteomes" id="UP000586454">
    <property type="component" value="Unassembled WGS sequence"/>
</dbReference>
<proteinExistence type="predicted"/>
<dbReference type="EMBL" id="CAIJCS010000019">
    <property type="protein sequence ID" value="CAC9932127.1"/>
    <property type="molecule type" value="Genomic_DNA"/>
</dbReference>
<dbReference type="Gene3D" id="3.30.2010.20">
    <property type="match status" value="1"/>
</dbReference>
<comment type="caution">
    <text evidence="1">The sequence shown here is derived from an EMBL/GenBank/DDBJ whole genome shotgun (WGS) entry which is preliminary data.</text>
</comment>
<dbReference type="AlphaFoldDB" id="A0A6V6Y4U1"/>
<keyword evidence="2" id="KW-1185">Reference proteome</keyword>
<evidence type="ECO:0008006" key="3">
    <source>
        <dbReference type="Google" id="ProtNLM"/>
    </source>
</evidence>
<reference evidence="1 2" key="1">
    <citation type="submission" date="2020-06" db="EMBL/GenBank/DDBJ databases">
        <authorList>
            <person name="Criscuolo A."/>
        </authorList>
    </citation>
    <scope>NUCLEOTIDE SEQUENCE [LARGE SCALE GENOMIC DNA]</scope>
    <source>
        <strain evidence="1">1804121828</strain>
    </source>
</reference>
<dbReference type="SUPFAM" id="SSF55486">
    <property type="entry name" value="Metalloproteases ('zincins'), catalytic domain"/>
    <property type="match status" value="1"/>
</dbReference>
<gene>
    <name evidence="1" type="ORF">PEPNEM18_01174</name>
</gene>
<dbReference type="InterPro" id="IPR038555">
    <property type="entry name" value="Zincin_1_sf"/>
</dbReference>
<sequence>MDDRFEEMAEILDDAVDALPEPYFNGLNGGVLFSRDAMHDEEFDELYVLGHYRVMGTVRTIELYYGSFMALYGNLPHDALAHHLRETLYHELTHHLETLAGENDLELDDLAFMERYRRDNG</sequence>
<organism evidence="1 2">
    <name type="scientific">Aedoeadaptatus nemausensis</name>
    <dbReference type="NCBI Taxonomy" id="2582829"/>
    <lineage>
        <taxon>Bacteria</taxon>
        <taxon>Bacillati</taxon>
        <taxon>Bacillota</taxon>
        <taxon>Tissierellia</taxon>
        <taxon>Tissierellales</taxon>
        <taxon>Peptoniphilaceae</taxon>
        <taxon>Aedoeadaptatus</taxon>
    </lineage>
</organism>
<dbReference type="RefSeq" id="WP_180500196.1">
    <property type="nucleotide sequence ID" value="NZ_CAIJCS010000019.1"/>
</dbReference>
<protein>
    <recommendedName>
        <fullName evidence="3">Zinicin-like metallopeptidase</fullName>
    </recommendedName>
</protein>